<dbReference type="RefSeq" id="WP_047206605.1">
    <property type="nucleotide sequence ID" value="NZ_CABJEC010000003.1"/>
</dbReference>
<accession>A0A2A9IPN8</accession>
<reference evidence="1" key="1">
    <citation type="submission" date="2017-01" db="EMBL/GenBank/DDBJ databases">
        <authorList>
            <person name="Lo R."/>
        </authorList>
    </citation>
    <scope>NUCLEOTIDE SEQUENCE</scope>
    <source>
        <strain evidence="1">537</strain>
    </source>
</reference>
<evidence type="ECO:0000313" key="2">
    <source>
        <dbReference type="Proteomes" id="UP000225275"/>
    </source>
</evidence>
<reference evidence="1" key="2">
    <citation type="journal article" date="2018" name="Food Control">
        <title>Characterization of Lactococcus lactis isolates from herbs, fruits and vegetables for use as biopreservatives against Listeria monocytogenes in cheese.</title>
        <authorList>
            <person name="Ho V."/>
            <person name="Lo R."/>
            <person name="Bansal N."/>
            <person name="Turner M.S."/>
        </authorList>
    </citation>
    <scope>NUCLEOTIDE SEQUENCE</scope>
    <source>
        <strain evidence="1">537</strain>
    </source>
</reference>
<dbReference type="EMBL" id="MTJS01000002">
    <property type="protein sequence ID" value="PFG89703.1"/>
    <property type="molecule type" value="Genomic_DNA"/>
</dbReference>
<evidence type="ECO:0000313" key="1">
    <source>
        <dbReference type="EMBL" id="PFG89703.1"/>
    </source>
</evidence>
<organism evidence="1 2">
    <name type="scientific">Lactococcus lactis</name>
    <dbReference type="NCBI Taxonomy" id="1358"/>
    <lineage>
        <taxon>Bacteria</taxon>
        <taxon>Bacillati</taxon>
        <taxon>Bacillota</taxon>
        <taxon>Bacilli</taxon>
        <taxon>Lactobacillales</taxon>
        <taxon>Streptococcaceae</taxon>
        <taxon>Lactococcus</taxon>
    </lineage>
</organism>
<name>A0A2A9IPN8_9LACT</name>
<sequence>MTSLEKILENYLEITQDGNRYSIVIEEELRIYSIEIKNINIVSLVKMYMYLIQLISNAQLLFSQSYSGEKRDTIDTITISLNESNYNKLIRFYDNVSL</sequence>
<proteinExistence type="predicted"/>
<dbReference type="AlphaFoldDB" id="A0A2A9IPN8"/>
<protein>
    <submittedName>
        <fullName evidence="1">Uncharacterized protein</fullName>
    </submittedName>
</protein>
<gene>
    <name evidence="1" type="ORF">BW154_09605</name>
</gene>
<comment type="caution">
    <text evidence="1">The sequence shown here is derived from an EMBL/GenBank/DDBJ whole genome shotgun (WGS) entry which is preliminary data.</text>
</comment>
<dbReference type="Proteomes" id="UP000225275">
    <property type="component" value="Unassembled WGS sequence"/>
</dbReference>